<dbReference type="AlphaFoldDB" id="A0A8H5AWZ5"/>
<protein>
    <submittedName>
        <fullName evidence="3">Uncharacterized protein</fullName>
    </submittedName>
</protein>
<gene>
    <name evidence="3" type="ORF">D9619_003736</name>
</gene>
<feature type="transmembrane region" description="Helical" evidence="2">
    <location>
        <begin position="176"/>
        <end position="197"/>
    </location>
</feature>
<keyword evidence="2" id="KW-0812">Transmembrane</keyword>
<reference evidence="3 4" key="1">
    <citation type="journal article" date="2020" name="ISME J.">
        <title>Uncovering the hidden diversity of litter-decomposition mechanisms in mushroom-forming fungi.</title>
        <authorList>
            <person name="Floudas D."/>
            <person name="Bentzer J."/>
            <person name="Ahren D."/>
            <person name="Johansson T."/>
            <person name="Persson P."/>
            <person name="Tunlid A."/>
        </authorList>
    </citation>
    <scope>NUCLEOTIDE SEQUENCE [LARGE SCALE GENOMIC DNA]</scope>
    <source>
        <strain evidence="3 4">CBS 101986</strain>
    </source>
</reference>
<evidence type="ECO:0000256" key="1">
    <source>
        <dbReference type="SAM" id="MobiDB-lite"/>
    </source>
</evidence>
<keyword evidence="2" id="KW-0472">Membrane</keyword>
<accession>A0A8H5AWZ5</accession>
<keyword evidence="4" id="KW-1185">Reference proteome</keyword>
<organism evidence="3 4">
    <name type="scientific">Psilocybe cf. subviscida</name>
    <dbReference type="NCBI Taxonomy" id="2480587"/>
    <lineage>
        <taxon>Eukaryota</taxon>
        <taxon>Fungi</taxon>
        <taxon>Dikarya</taxon>
        <taxon>Basidiomycota</taxon>
        <taxon>Agaricomycotina</taxon>
        <taxon>Agaricomycetes</taxon>
        <taxon>Agaricomycetidae</taxon>
        <taxon>Agaricales</taxon>
        <taxon>Agaricineae</taxon>
        <taxon>Strophariaceae</taxon>
        <taxon>Psilocybe</taxon>
    </lineage>
</organism>
<comment type="caution">
    <text evidence="3">The sequence shown here is derived from an EMBL/GenBank/DDBJ whole genome shotgun (WGS) entry which is preliminary data.</text>
</comment>
<evidence type="ECO:0000256" key="2">
    <source>
        <dbReference type="SAM" id="Phobius"/>
    </source>
</evidence>
<feature type="region of interest" description="Disordered" evidence="1">
    <location>
        <begin position="34"/>
        <end position="61"/>
    </location>
</feature>
<evidence type="ECO:0000313" key="3">
    <source>
        <dbReference type="EMBL" id="KAF5312465.1"/>
    </source>
</evidence>
<name>A0A8H5AWZ5_9AGAR</name>
<proteinExistence type="predicted"/>
<dbReference type="Proteomes" id="UP000567179">
    <property type="component" value="Unassembled WGS sequence"/>
</dbReference>
<sequence length="213" mass="23654">MSMISAAELERRLLGWLSNQVLRYPFFEASLSPRTGSTLNSPTSPTSTTFSSPSGSSFSSPSSSRYASASSSLQDLNQWYNYVETASSDCRVPVEQYPDVALYLLRGDLKEVMRERKGEYLKQTKKSFWDWPDFKEDLRRIVEEAAKIISSPQMSNMAHDALGQLRLTHPYVASSLSLGLMVGGTMILLPALGMMAWNKIKASQPQGITPVRG</sequence>
<feature type="compositionally biased region" description="Low complexity" evidence="1">
    <location>
        <begin position="35"/>
        <end position="61"/>
    </location>
</feature>
<evidence type="ECO:0000313" key="4">
    <source>
        <dbReference type="Proteomes" id="UP000567179"/>
    </source>
</evidence>
<dbReference type="EMBL" id="JAACJJ010000056">
    <property type="protein sequence ID" value="KAF5312465.1"/>
    <property type="molecule type" value="Genomic_DNA"/>
</dbReference>
<dbReference type="OrthoDB" id="3068660at2759"/>
<keyword evidence="2" id="KW-1133">Transmembrane helix</keyword>